<dbReference type="Gene3D" id="3.30.420.130">
    <property type="entry name" value="Dinitrogenase iron-molybdenum cofactor biosynthesis domain"/>
    <property type="match status" value="1"/>
</dbReference>
<evidence type="ECO:0000313" key="4">
    <source>
        <dbReference type="Proteomes" id="UP000627464"/>
    </source>
</evidence>
<evidence type="ECO:0000256" key="1">
    <source>
        <dbReference type="ARBA" id="ARBA00023231"/>
    </source>
</evidence>
<dbReference type="Proteomes" id="UP000627464">
    <property type="component" value="Unassembled WGS sequence"/>
</dbReference>
<keyword evidence="4" id="KW-1185">Reference proteome</keyword>
<gene>
    <name evidence="3" type="ORF">GCM10011328_29180</name>
</gene>
<dbReference type="EMBL" id="BMFZ01000008">
    <property type="protein sequence ID" value="GGA51870.1"/>
    <property type="molecule type" value="Genomic_DNA"/>
</dbReference>
<proteinExistence type="predicted"/>
<comment type="caution">
    <text evidence="3">The sequence shown here is derived from an EMBL/GenBank/DDBJ whole genome shotgun (WGS) entry which is preliminary data.</text>
</comment>
<protein>
    <recommendedName>
        <fullName evidence="2">Dinitrogenase iron-molybdenum cofactor biosynthesis domain-containing protein</fullName>
    </recommendedName>
</protein>
<sequence>MITAIPMNNDRVANHFTKASCLVFLDERGVEINRVENPAREASCAGKKKMIDLLSEQKVNQVVVRNIGERMLGKLLTGQFAVYQTDCTSLSVNTLHDPLTNGFVQLHQASQGRQSLKHEAKNKSCGGCGAEGNVSEKLCCQSGIQPHEGKGHCCRS</sequence>
<keyword evidence="1" id="KW-0535">Nitrogen fixation</keyword>
<name>A0ABQ1GWN0_9GAMM</name>
<organism evidence="3 4">
    <name type="scientific">Hafnia psychrotolerans</name>
    <dbReference type="NCBI Taxonomy" id="1477018"/>
    <lineage>
        <taxon>Bacteria</taxon>
        <taxon>Pseudomonadati</taxon>
        <taxon>Pseudomonadota</taxon>
        <taxon>Gammaproteobacteria</taxon>
        <taxon>Enterobacterales</taxon>
        <taxon>Hafniaceae</taxon>
        <taxon>Hafnia</taxon>
    </lineage>
</organism>
<dbReference type="Pfam" id="PF02579">
    <property type="entry name" value="Nitro_FeMo-Co"/>
    <property type="match status" value="1"/>
</dbReference>
<dbReference type="InterPro" id="IPR036105">
    <property type="entry name" value="DiNase_FeMo-co_biosyn_sf"/>
</dbReference>
<accession>A0ABQ1GWN0</accession>
<dbReference type="SUPFAM" id="SSF53146">
    <property type="entry name" value="Nitrogenase accessory factor-like"/>
    <property type="match status" value="1"/>
</dbReference>
<evidence type="ECO:0000313" key="3">
    <source>
        <dbReference type="EMBL" id="GGA51870.1"/>
    </source>
</evidence>
<dbReference type="InterPro" id="IPR003731">
    <property type="entry name" value="Di-Nase_FeMo-co_biosynth"/>
</dbReference>
<reference evidence="4" key="1">
    <citation type="journal article" date="2019" name="Int. J. Syst. Evol. Microbiol.">
        <title>The Global Catalogue of Microorganisms (GCM) 10K type strain sequencing project: providing services to taxonomists for standard genome sequencing and annotation.</title>
        <authorList>
            <consortium name="The Broad Institute Genomics Platform"/>
            <consortium name="The Broad Institute Genome Sequencing Center for Infectious Disease"/>
            <person name="Wu L."/>
            <person name="Ma J."/>
        </authorList>
    </citation>
    <scope>NUCLEOTIDE SEQUENCE [LARGE SCALE GENOMIC DNA]</scope>
    <source>
        <strain evidence="4">CGMCC 1.12806</strain>
    </source>
</reference>
<feature type="domain" description="Dinitrogenase iron-molybdenum cofactor biosynthesis" evidence="2">
    <location>
        <begin position="9"/>
        <end position="85"/>
    </location>
</feature>
<evidence type="ECO:0000259" key="2">
    <source>
        <dbReference type="Pfam" id="PF02579"/>
    </source>
</evidence>
<dbReference type="RefSeq" id="WP_188474279.1">
    <property type="nucleotide sequence ID" value="NZ_BMFZ01000008.1"/>
</dbReference>